<accession>A0A165ICI5</accession>
<evidence type="ECO:0000256" key="1">
    <source>
        <dbReference type="SAM" id="MobiDB-lite"/>
    </source>
</evidence>
<feature type="compositionally biased region" description="Basic and acidic residues" evidence="1">
    <location>
        <begin position="159"/>
        <end position="173"/>
    </location>
</feature>
<dbReference type="Pfam" id="PF00498">
    <property type="entry name" value="FHA"/>
    <property type="match status" value="1"/>
</dbReference>
<dbReference type="Proteomes" id="UP000076632">
    <property type="component" value="Unassembled WGS sequence"/>
</dbReference>
<sequence length="345" mass="40485">MADSGFDSRDRRRRRSPSYASESGTAFRRRDSHDRGHRSSRRRDHADDDVDNGRSGRREKYSNRKDRHRDRERGRHDRDRSPKRQRRRSYSPRDHKEEAEERQRRRRRDDRSRSQERRRRRPSPPSRSPSPSYSSKRSRGPLPSQEESFHGQGSSRQPSRRDTDRDARARNDPETDDAVTKASPPPEKQKPNFERTGALARETNTVEGTNIVLKYNEPPEARKPPSRDAWRLYVFKGPDLLETVEIFTRSCWLVGREKMVVDFPIEHPSCSKQHAVIQFRHIVKTNEYGDKDARVRPYIIDLESANGTKVNGEKIPATRYVELQDKDMVQFGLSTREYVLMLPPG</sequence>
<dbReference type="InterPro" id="IPR050923">
    <property type="entry name" value="Cell_Proc_Reg/RNA_Proc"/>
</dbReference>
<dbReference type="RefSeq" id="XP_018190258.1">
    <property type="nucleotide sequence ID" value="XM_018332226.1"/>
</dbReference>
<dbReference type="OMA" id="WQKSCWL"/>
<feature type="region of interest" description="Disordered" evidence="1">
    <location>
        <begin position="1"/>
        <end position="205"/>
    </location>
</feature>
<name>A0A165ICI5_XYLHT</name>
<protein>
    <submittedName>
        <fullName evidence="3">SMAD/FHA domain-containing protein</fullName>
    </submittedName>
</protein>
<feature type="compositionally biased region" description="Basic and acidic residues" evidence="1">
    <location>
        <begin position="1"/>
        <end position="10"/>
    </location>
</feature>
<dbReference type="InterPro" id="IPR000253">
    <property type="entry name" value="FHA_dom"/>
</dbReference>
<dbReference type="EMBL" id="KV407456">
    <property type="protein sequence ID" value="KZF24703.1"/>
    <property type="molecule type" value="Genomic_DNA"/>
</dbReference>
<organism evidence="3 4">
    <name type="scientific">Xylona heveae (strain CBS 132557 / TC161)</name>
    <dbReference type="NCBI Taxonomy" id="1328760"/>
    <lineage>
        <taxon>Eukaryota</taxon>
        <taxon>Fungi</taxon>
        <taxon>Dikarya</taxon>
        <taxon>Ascomycota</taxon>
        <taxon>Pezizomycotina</taxon>
        <taxon>Xylonomycetes</taxon>
        <taxon>Xylonales</taxon>
        <taxon>Xylonaceae</taxon>
        <taxon>Xylona</taxon>
    </lineage>
</organism>
<feature type="domain" description="FHA" evidence="2">
    <location>
        <begin position="252"/>
        <end position="315"/>
    </location>
</feature>
<dbReference type="PROSITE" id="PS50006">
    <property type="entry name" value="FHA_DOMAIN"/>
    <property type="match status" value="1"/>
</dbReference>
<dbReference type="Gene3D" id="2.60.200.20">
    <property type="match status" value="1"/>
</dbReference>
<proteinExistence type="predicted"/>
<dbReference type="OrthoDB" id="444265at2759"/>
<dbReference type="STRING" id="1328760.A0A165ICI5"/>
<dbReference type="SUPFAM" id="SSF49879">
    <property type="entry name" value="SMAD/FHA domain"/>
    <property type="match status" value="1"/>
</dbReference>
<evidence type="ECO:0000259" key="2">
    <source>
        <dbReference type="PROSITE" id="PS50006"/>
    </source>
</evidence>
<feature type="compositionally biased region" description="Basic and acidic residues" evidence="1">
    <location>
        <begin position="51"/>
        <end position="82"/>
    </location>
</feature>
<evidence type="ECO:0000313" key="3">
    <source>
        <dbReference type="EMBL" id="KZF24703.1"/>
    </source>
</evidence>
<dbReference type="FunFam" id="2.60.200.20:FF:000038">
    <property type="entry name" value="FHA domain-containing protein SNIP1"/>
    <property type="match status" value="1"/>
</dbReference>
<dbReference type="PANTHER" id="PTHR23308">
    <property type="entry name" value="NUCLEAR INHIBITOR OF PROTEIN PHOSPHATASE-1"/>
    <property type="match status" value="1"/>
</dbReference>
<evidence type="ECO:0000313" key="4">
    <source>
        <dbReference type="Proteomes" id="UP000076632"/>
    </source>
</evidence>
<dbReference type="InParanoid" id="A0A165ICI5"/>
<dbReference type="InterPro" id="IPR008984">
    <property type="entry name" value="SMAD_FHA_dom_sf"/>
</dbReference>
<dbReference type="GeneID" id="28897363"/>
<feature type="compositionally biased region" description="Basic and acidic residues" evidence="1">
    <location>
        <begin position="91"/>
        <end position="115"/>
    </location>
</feature>
<keyword evidence="4" id="KW-1185">Reference proteome</keyword>
<reference evidence="3 4" key="1">
    <citation type="journal article" date="2016" name="Fungal Biol.">
        <title>The genome of Xylona heveae provides a window into fungal endophytism.</title>
        <authorList>
            <person name="Gazis R."/>
            <person name="Kuo A."/>
            <person name="Riley R."/>
            <person name="LaButti K."/>
            <person name="Lipzen A."/>
            <person name="Lin J."/>
            <person name="Amirebrahimi M."/>
            <person name="Hesse C.N."/>
            <person name="Spatafora J.W."/>
            <person name="Henrissat B."/>
            <person name="Hainaut M."/>
            <person name="Grigoriev I.V."/>
            <person name="Hibbett D.S."/>
        </authorList>
    </citation>
    <scope>NUCLEOTIDE SEQUENCE [LARGE SCALE GENOMIC DNA]</scope>
    <source>
        <strain evidence="3 4">TC161</strain>
    </source>
</reference>
<dbReference type="AlphaFoldDB" id="A0A165ICI5"/>
<gene>
    <name evidence="3" type="ORF">L228DRAFT_245691</name>
</gene>
<dbReference type="SMART" id="SM00240">
    <property type="entry name" value="FHA"/>
    <property type="match status" value="1"/>
</dbReference>